<proteinExistence type="predicted"/>
<dbReference type="EMBL" id="DS990391">
    <property type="protein sequence ID" value="EFR46024.1"/>
    <property type="molecule type" value="Genomic_DNA"/>
</dbReference>
<keyword evidence="1" id="KW-0472">Membrane</keyword>
<accession>A0ABN0BB84</accession>
<dbReference type="Proteomes" id="UP000005755">
    <property type="component" value="Unassembled WGS sequence"/>
</dbReference>
<keyword evidence="1" id="KW-0812">Transmembrane</keyword>
<keyword evidence="3" id="KW-1185">Reference proteome</keyword>
<evidence type="ECO:0000313" key="2">
    <source>
        <dbReference type="EMBL" id="EFR46024.1"/>
    </source>
</evidence>
<organism evidence="2 3">
    <name type="scientific">Helicobacter cinaedi CCUG 18818 = ATCC BAA-847</name>
    <dbReference type="NCBI Taxonomy" id="537971"/>
    <lineage>
        <taxon>Bacteria</taxon>
        <taxon>Pseudomonadati</taxon>
        <taxon>Campylobacterota</taxon>
        <taxon>Epsilonproteobacteria</taxon>
        <taxon>Campylobacterales</taxon>
        <taxon>Helicobacteraceae</taxon>
        <taxon>Helicobacter</taxon>
    </lineage>
</organism>
<reference evidence="3" key="1">
    <citation type="journal article" date="2014" name="Genome Announc.">
        <title>Draft genome sequences of six enterohepatic helicobacter species isolated from humans and one from rhesus macaques.</title>
        <authorList>
            <person name="Shen Z."/>
            <person name="Sheh A."/>
            <person name="Young S.K."/>
            <person name="Abouelliel A."/>
            <person name="Ward D.V."/>
            <person name="Earl A.M."/>
            <person name="Fox J.G."/>
        </authorList>
    </citation>
    <scope>NUCLEOTIDE SEQUENCE [LARGE SCALE GENOMIC DNA]</scope>
    <source>
        <strain evidence="3">CCUG 18818</strain>
    </source>
</reference>
<evidence type="ECO:0000256" key="1">
    <source>
        <dbReference type="SAM" id="Phobius"/>
    </source>
</evidence>
<protein>
    <submittedName>
        <fullName evidence="2">Uncharacterized protein</fullName>
    </submittedName>
</protein>
<evidence type="ECO:0000313" key="3">
    <source>
        <dbReference type="Proteomes" id="UP000005755"/>
    </source>
</evidence>
<name>A0ABN0BB84_9HELI</name>
<keyword evidence="1" id="KW-1133">Transmembrane helix</keyword>
<sequence length="45" mass="5107">MNTPFFFNLAFLIYTLIDRNLFVAYIGGWGGIKSNTLLQKLPAKV</sequence>
<gene>
    <name evidence="2" type="ORF">HCCG_00570</name>
</gene>
<feature type="transmembrane region" description="Helical" evidence="1">
    <location>
        <begin position="6"/>
        <end position="32"/>
    </location>
</feature>